<evidence type="ECO:0000313" key="2">
    <source>
        <dbReference type="Proteomes" id="UP000252224"/>
    </source>
</evidence>
<dbReference type="Proteomes" id="UP000252224">
    <property type="component" value="Segment"/>
</dbReference>
<name>A0A2Z5HAF5_9CAUD</name>
<proteinExistence type="predicted"/>
<reference evidence="1 2" key="1">
    <citation type="submission" date="2018-05" db="EMBL/GenBank/DDBJ databases">
        <title>Genomic characterization of a novel Pseudomonas phage phCDa.</title>
        <authorList>
            <person name="Chen C."/>
            <person name="Lu D."/>
            <person name="Wang J."/>
            <person name="Fu R."/>
        </authorList>
    </citation>
    <scope>NUCLEOTIDE SEQUENCE [LARGE SCALE GENOMIC DNA]</scope>
</reference>
<protein>
    <submittedName>
        <fullName evidence="1">Uncharacterized protein</fullName>
    </submittedName>
</protein>
<keyword evidence="2" id="KW-1185">Reference proteome</keyword>
<gene>
    <name evidence="1" type="ORF">phCDa_48</name>
</gene>
<evidence type="ECO:0000313" key="1">
    <source>
        <dbReference type="EMBL" id="AXC36492.1"/>
    </source>
</evidence>
<organism evidence="1 2">
    <name type="scientific">Pseudomonas phage phCDa</name>
    <dbReference type="NCBI Taxonomy" id="2268587"/>
    <lineage>
        <taxon>Viruses</taxon>
        <taxon>Duplodnaviria</taxon>
        <taxon>Heunggongvirae</taxon>
        <taxon>Uroviricota</taxon>
        <taxon>Caudoviricetes</taxon>
        <taxon>Schitoviridae</taxon>
        <taxon>Shizishanvirus</taxon>
        <taxon>Shizishanvirus phCDa</taxon>
    </lineage>
</organism>
<accession>A0A2Z5HAF5</accession>
<sequence length="72" mass="8254">MVLLVIVTKKEELFHVYVNPESSWNTAKGAEQVGLKAYVYESGSGLFTEVGEYGWRHCRNPPEIVKMTQMLY</sequence>
<dbReference type="EMBL" id="MH382836">
    <property type="protein sequence ID" value="AXC36492.1"/>
    <property type="molecule type" value="Genomic_DNA"/>
</dbReference>